<dbReference type="Pfam" id="PF04542">
    <property type="entry name" value="Sigma70_r2"/>
    <property type="match status" value="1"/>
</dbReference>
<keyword evidence="4" id="KW-0804">Transcription</keyword>
<dbReference type="InterPro" id="IPR013324">
    <property type="entry name" value="RNA_pol_sigma_r3/r4-like"/>
</dbReference>
<dbReference type="PANTHER" id="PTHR43133:SF63">
    <property type="entry name" value="RNA POLYMERASE SIGMA FACTOR FECI-RELATED"/>
    <property type="match status" value="1"/>
</dbReference>
<evidence type="ECO:0000259" key="6">
    <source>
        <dbReference type="Pfam" id="PF08281"/>
    </source>
</evidence>
<dbReference type="Gene3D" id="1.10.10.10">
    <property type="entry name" value="Winged helix-like DNA-binding domain superfamily/Winged helix DNA-binding domain"/>
    <property type="match status" value="1"/>
</dbReference>
<proteinExistence type="inferred from homology"/>
<keyword evidence="2" id="KW-0805">Transcription regulation</keyword>
<dbReference type="CDD" id="cd06171">
    <property type="entry name" value="Sigma70_r4"/>
    <property type="match status" value="1"/>
</dbReference>
<gene>
    <name evidence="7" type="primary">fecI</name>
    <name evidence="7" type="ordered locus">SM11_chr1293</name>
</gene>
<evidence type="ECO:0000313" key="8">
    <source>
        <dbReference type="Proteomes" id="UP000009045"/>
    </source>
</evidence>
<evidence type="ECO:0000313" key="7">
    <source>
        <dbReference type="EMBL" id="AEH78569.1"/>
    </source>
</evidence>
<dbReference type="AlphaFoldDB" id="F7X5D0"/>
<evidence type="ECO:0000256" key="2">
    <source>
        <dbReference type="ARBA" id="ARBA00023015"/>
    </source>
</evidence>
<feature type="domain" description="RNA polymerase sigma-70 region 2" evidence="5">
    <location>
        <begin position="27"/>
        <end position="91"/>
    </location>
</feature>
<dbReference type="EMBL" id="CP001830">
    <property type="protein sequence ID" value="AEH78569.1"/>
    <property type="molecule type" value="Genomic_DNA"/>
</dbReference>
<feature type="domain" description="RNA polymerase sigma factor 70 region 4 type 2" evidence="6">
    <location>
        <begin position="126"/>
        <end position="177"/>
    </location>
</feature>
<dbReference type="NCBIfam" id="TIGR02937">
    <property type="entry name" value="sigma70-ECF"/>
    <property type="match status" value="1"/>
</dbReference>
<name>F7X5D0_SINMM</name>
<dbReference type="SUPFAM" id="SSF88946">
    <property type="entry name" value="Sigma2 domain of RNA polymerase sigma factors"/>
    <property type="match status" value="1"/>
</dbReference>
<dbReference type="GO" id="GO:0006352">
    <property type="term" value="P:DNA-templated transcription initiation"/>
    <property type="evidence" value="ECO:0007669"/>
    <property type="project" value="InterPro"/>
</dbReference>
<evidence type="ECO:0000256" key="3">
    <source>
        <dbReference type="ARBA" id="ARBA00023082"/>
    </source>
</evidence>
<dbReference type="InterPro" id="IPR007627">
    <property type="entry name" value="RNA_pol_sigma70_r2"/>
</dbReference>
<dbReference type="HOGENOM" id="CLU_047691_12_5_5"/>
<dbReference type="InterPro" id="IPR039425">
    <property type="entry name" value="RNA_pol_sigma-70-like"/>
</dbReference>
<dbReference type="KEGG" id="smx:SM11_chr1293"/>
<dbReference type="SUPFAM" id="SSF88659">
    <property type="entry name" value="Sigma3 and sigma4 domains of RNA polymerase sigma factors"/>
    <property type="match status" value="1"/>
</dbReference>
<dbReference type="GO" id="GO:0003677">
    <property type="term" value="F:DNA binding"/>
    <property type="evidence" value="ECO:0007669"/>
    <property type="project" value="InterPro"/>
</dbReference>
<protein>
    <submittedName>
        <fullName evidence="7">RNA polymerase sigma factor FECI protein</fullName>
    </submittedName>
</protein>
<keyword evidence="3" id="KW-0731">Sigma factor</keyword>
<sequence length="185" mass="21284">MADGQRGDLGISGWTMTIEKKGDRFHMYLRHRRSLIDYAAPLLGSKDDAEDIVQDAYLRFVRETADEHMPPKTYLFRIVRNLSFNKRSRRKLENNVVESADIPWWALPQAVETPEAQFLMSEAADRVAQALGALPDRMRRAFELYRFEGSTLKDIAEELSISIPTAHRLVRDAMEHLKAGLDHDE</sequence>
<organism evidence="7 8">
    <name type="scientific">Sinorhizobium meliloti (strain SM11)</name>
    <dbReference type="NCBI Taxonomy" id="707241"/>
    <lineage>
        <taxon>Bacteria</taxon>
        <taxon>Pseudomonadati</taxon>
        <taxon>Pseudomonadota</taxon>
        <taxon>Alphaproteobacteria</taxon>
        <taxon>Hyphomicrobiales</taxon>
        <taxon>Rhizobiaceae</taxon>
        <taxon>Sinorhizobium/Ensifer group</taxon>
        <taxon>Sinorhizobium</taxon>
    </lineage>
</organism>
<evidence type="ECO:0000256" key="4">
    <source>
        <dbReference type="ARBA" id="ARBA00023163"/>
    </source>
</evidence>
<accession>F7X5D0</accession>
<dbReference type="InterPro" id="IPR013249">
    <property type="entry name" value="RNA_pol_sigma70_r4_t2"/>
</dbReference>
<reference evidence="7 8" key="1">
    <citation type="journal article" date="2011" name="J. Biotechnol.">
        <title>The complete genome sequence of the dominant Sinorhizobium meliloti field isolate SM11 extends the S. meliloti pan-genome.</title>
        <authorList>
            <person name="Schneiker-Bekel S."/>
            <person name="Wibberg D."/>
            <person name="Bekel T."/>
            <person name="Blom J."/>
            <person name="Linke B."/>
            <person name="Neuweger H."/>
            <person name="Stiens M."/>
            <person name="Vorholter F.J."/>
            <person name="Weidner S."/>
            <person name="Goesmann A."/>
            <person name="Puhler A."/>
            <person name="Schluter A."/>
        </authorList>
    </citation>
    <scope>NUCLEOTIDE SEQUENCE [LARGE SCALE GENOMIC DNA]</scope>
    <source>
        <strain evidence="7 8">SM11</strain>
    </source>
</reference>
<dbReference type="Proteomes" id="UP000009045">
    <property type="component" value="Chromosome"/>
</dbReference>
<evidence type="ECO:0000259" key="5">
    <source>
        <dbReference type="Pfam" id="PF04542"/>
    </source>
</evidence>
<dbReference type="Pfam" id="PF08281">
    <property type="entry name" value="Sigma70_r4_2"/>
    <property type="match status" value="1"/>
</dbReference>
<evidence type="ECO:0000256" key="1">
    <source>
        <dbReference type="ARBA" id="ARBA00010641"/>
    </source>
</evidence>
<dbReference type="GO" id="GO:0016987">
    <property type="term" value="F:sigma factor activity"/>
    <property type="evidence" value="ECO:0007669"/>
    <property type="project" value="UniProtKB-KW"/>
</dbReference>
<dbReference type="InterPro" id="IPR014284">
    <property type="entry name" value="RNA_pol_sigma-70_dom"/>
</dbReference>
<comment type="similarity">
    <text evidence="1">Belongs to the sigma-70 factor family. ECF subfamily.</text>
</comment>
<dbReference type="InterPro" id="IPR013325">
    <property type="entry name" value="RNA_pol_sigma_r2"/>
</dbReference>
<dbReference type="PANTHER" id="PTHR43133">
    <property type="entry name" value="RNA POLYMERASE ECF-TYPE SIGMA FACTO"/>
    <property type="match status" value="1"/>
</dbReference>
<dbReference type="PATRIC" id="fig|707241.3.peg.1360"/>
<dbReference type="Gene3D" id="1.10.1740.10">
    <property type="match status" value="1"/>
</dbReference>
<dbReference type="InterPro" id="IPR036388">
    <property type="entry name" value="WH-like_DNA-bd_sf"/>
</dbReference>